<dbReference type="Proteomes" id="UP001386955">
    <property type="component" value="Unassembled WGS sequence"/>
</dbReference>
<protein>
    <submittedName>
        <fullName evidence="2">Uncharacterized protein</fullName>
    </submittedName>
</protein>
<organism evidence="2 3">
    <name type="scientific">Psophocarpus tetragonolobus</name>
    <name type="common">Winged bean</name>
    <name type="synonym">Dolichos tetragonolobus</name>
    <dbReference type="NCBI Taxonomy" id="3891"/>
    <lineage>
        <taxon>Eukaryota</taxon>
        <taxon>Viridiplantae</taxon>
        <taxon>Streptophyta</taxon>
        <taxon>Embryophyta</taxon>
        <taxon>Tracheophyta</taxon>
        <taxon>Spermatophyta</taxon>
        <taxon>Magnoliopsida</taxon>
        <taxon>eudicotyledons</taxon>
        <taxon>Gunneridae</taxon>
        <taxon>Pentapetalae</taxon>
        <taxon>rosids</taxon>
        <taxon>fabids</taxon>
        <taxon>Fabales</taxon>
        <taxon>Fabaceae</taxon>
        <taxon>Papilionoideae</taxon>
        <taxon>50 kb inversion clade</taxon>
        <taxon>NPAAA clade</taxon>
        <taxon>indigoferoid/millettioid clade</taxon>
        <taxon>Phaseoleae</taxon>
        <taxon>Psophocarpus</taxon>
    </lineage>
</organism>
<reference evidence="2 3" key="1">
    <citation type="submission" date="2024-01" db="EMBL/GenBank/DDBJ databases">
        <title>The genomes of 5 underutilized Papilionoideae crops provide insights into root nodulation and disease resistanc.</title>
        <authorList>
            <person name="Jiang F."/>
        </authorList>
    </citation>
    <scope>NUCLEOTIDE SEQUENCE [LARGE SCALE GENOMIC DNA]</scope>
    <source>
        <strain evidence="2">DUOXIRENSHENG_FW03</strain>
        <tissue evidence="2">Leaves</tissue>
    </source>
</reference>
<comment type="caution">
    <text evidence="2">The sequence shown here is derived from an EMBL/GenBank/DDBJ whole genome shotgun (WGS) entry which is preliminary data.</text>
</comment>
<gene>
    <name evidence="2" type="ORF">VNO78_28722</name>
</gene>
<accession>A0AAN9X135</accession>
<keyword evidence="3" id="KW-1185">Reference proteome</keyword>
<dbReference type="EMBL" id="JAYMYS010000008">
    <property type="protein sequence ID" value="KAK7383056.1"/>
    <property type="molecule type" value="Genomic_DNA"/>
</dbReference>
<name>A0AAN9X135_PSOTE</name>
<proteinExistence type="predicted"/>
<evidence type="ECO:0000256" key="1">
    <source>
        <dbReference type="SAM" id="Coils"/>
    </source>
</evidence>
<feature type="coiled-coil region" evidence="1">
    <location>
        <begin position="67"/>
        <end position="125"/>
    </location>
</feature>
<evidence type="ECO:0000313" key="3">
    <source>
        <dbReference type="Proteomes" id="UP001386955"/>
    </source>
</evidence>
<sequence length="183" mass="20579">MVLTGVQGVSLTTKSVSEVVGGSPKSNHPWTEDVSIDVGGKSYDHKVQSKEHIVTNHIRTIGSEDLIQDMLKEHKKMTKSLEKVKGNVGRLDKEIKKLKKEKINLEGLKEKVKAFDLEKNKILKQMSELDKVNTTLTTLKEDLEKGHSEVHAKDRSALGEILCLTCNKVRLKKGNVLSSYEFW</sequence>
<dbReference type="AlphaFoldDB" id="A0AAN9X135"/>
<keyword evidence="1" id="KW-0175">Coiled coil</keyword>
<evidence type="ECO:0000313" key="2">
    <source>
        <dbReference type="EMBL" id="KAK7383056.1"/>
    </source>
</evidence>